<dbReference type="Proteomes" id="UP001280581">
    <property type="component" value="Unassembled WGS sequence"/>
</dbReference>
<accession>A0AAN6LX93</accession>
<feature type="compositionally biased region" description="Basic residues" evidence="1">
    <location>
        <begin position="420"/>
        <end position="429"/>
    </location>
</feature>
<evidence type="ECO:0000256" key="1">
    <source>
        <dbReference type="SAM" id="MobiDB-lite"/>
    </source>
</evidence>
<proteinExistence type="predicted"/>
<feature type="region of interest" description="Disordered" evidence="1">
    <location>
        <begin position="84"/>
        <end position="119"/>
    </location>
</feature>
<feature type="region of interest" description="Disordered" evidence="1">
    <location>
        <begin position="1"/>
        <end position="30"/>
    </location>
</feature>
<gene>
    <name evidence="2" type="ORF">GRF29_96g856228</name>
</gene>
<evidence type="ECO:0000313" key="3">
    <source>
        <dbReference type="Proteomes" id="UP001280581"/>
    </source>
</evidence>
<protein>
    <recommendedName>
        <fullName evidence="4">Oxidoreductase-like protein</fullName>
    </recommendedName>
</protein>
<dbReference type="EMBL" id="WVTA01000008">
    <property type="protein sequence ID" value="KAK3207910.1"/>
    <property type="molecule type" value="Genomic_DNA"/>
</dbReference>
<reference evidence="2 3" key="1">
    <citation type="submission" date="2021-02" db="EMBL/GenBank/DDBJ databases">
        <title>Genome assembly of Pseudopithomyces chartarum.</title>
        <authorList>
            <person name="Jauregui R."/>
            <person name="Singh J."/>
            <person name="Voisey C."/>
        </authorList>
    </citation>
    <scope>NUCLEOTIDE SEQUENCE [LARGE SCALE GENOMIC DNA]</scope>
    <source>
        <strain evidence="2 3">AGR01</strain>
    </source>
</reference>
<comment type="caution">
    <text evidence="2">The sequence shown here is derived from an EMBL/GenBank/DDBJ whole genome shotgun (WGS) entry which is preliminary data.</text>
</comment>
<sequence>MSVPAVQARSLSTLTSLASNPPPYPRNPTHVRNEPLVLYIARVPGSRDVFLSPMKPREKVVTAEDIQNSLYYIHVEQPEDARLIHPPASLAPPDLDPPPTPSHGPIPRKPVSDLTTTRRKPVPATLAPAHRLEGLQNGAANHSPNSPALLGPGCVPPPSFQSTRHDDENMPPLPRRPSEQPTSMGTSLTLIRRDPASSAQWNVARIEDPLVPDVSSSMLNDSSTKRKIGAPAYIEITNPGYSKFLHAQPPSPASRDTDIRAFPGTAQPRADGSGGVFRRRLWMEGGKYPSNDFGHKRPKSYDSNVLRVTPRSSLEVVQHDRSSMDARPSAMSLRENPPYNNTQSYETQSAFRGYVFTSPWNGRCEFITGAGGGSLKCRHIVPGLQGAFPVALPVSELRFNLPGSSKASTPRGEETSKRTSFFHRPRHSRNSSSVSEVQSVDPEDVRRSLDRMDLSLGQEYAGGGFGGKRAKLGKLIIEDEGLKMVDLLVAANMALWWRAYER</sequence>
<name>A0AAN6LX93_9PLEO</name>
<feature type="compositionally biased region" description="Pro residues" evidence="1">
    <location>
        <begin position="94"/>
        <end position="108"/>
    </location>
</feature>
<dbReference type="AlphaFoldDB" id="A0AAN6LX93"/>
<feature type="region of interest" description="Disordered" evidence="1">
    <location>
        <begin position="136"/>
        <end position="187"/>
    </location>
</feature>
<feature type="region of interest" description="Disordered" evidence="1">
    <location>
        <begin position="402"/>
        <end position="445"/>
    </location>
</feature>
<organism evidence="2 3">
    <name type="scientific">Pseudopithomyces chartarum</name>
    <dbReference type="NCBI Taxonomy" id="1892770"/>
    <lineage>
        <taxon>Eukaryota</taxon>
        <taxon>Fungi</taxon>
        <taxon>Dikarya</taxon>
        <taxon>Ascomycota</taxon>
        <taxon>Pezizomycotina</taxon>
        <taxon>Dothideomycetes</taxon>
        <taxon>Pleosporomycetidae</taxon>
        <taxon>Pleosporales</taxon>
        <taxon>Massarineae</taxon>
        <taxon>Didymosphaeriaceae</taxon>
        <taxon>Pseudopithomyces</taxon>
    </lineage>
</organism>
<feature type="compositionally biased region" description="Low complexity" evidence="1">
    <location>
        <begin position="430"/>
        <end position="440"/>
    </location>
</feature>
<evidence type="ECO:0000313" key="2">
    <source>
        <dbReference type="EMBL" id="KAK3207910.1"/>
    </source>
</evidence>
<feature type="region of interest" description="Disordered" evidence="1">
    <location>
        <begin position="317"/>
        <end position="344"/>
    </location>
</feature>
<evidence type="ECO:0008006" key="4">
    <source>
        <dbReference type="Google" id="ProtNLM"/>
    </source>
</evidence>
<keyword evidence="3" id="KW-1185">Reference proteome</keyword>